<proteinExistence type="predicted"/>
<organism evidence="2 3">
    <name type="scientific">Phnomibacter ginsenosidimutans</name>
    <dbReference type="NCBI Taxonomy" id="2676868"/>
    <lineage>
        <taxon>Bacteria</taxon>
        <taxon>Pseudomonadati</taxon>
        <taxon>Bacteroidota</taxon>
        <taxon>Chitinophagia</taxon>
        <taxon>Chitinophagales</taxon>
        <taxon>Chitinophagaceae</taxon>
        <taxon>Phnomibacter</taxon>
    </lineage>
</organism>
<gene>
    <name evidence="2" type="ORF">GLV81_07840</name>
</gene>
<dbReference type="InterPro" id="IPR010093">
    <property type="entry name" value="SinI_DNA-bd"/>
</dbReference>
<feature type="domain" description="Helix-turn-helix" evidence="1">
    <location>
        <begin position="49"/>
        <end position="93"/>
    </location>
</feature>
<dbReference type="Pfam" id="PF12728">
    <property type="entry name" value="HTH_17"/>
    <property type="match status" value="1"/>
</dbReference>
<evidence type="ECO:0000313" key="2">
    <source>
        <dbReference type="EMBL" id="QGW28022.1"/>
    </source>
</evidence>
<accession>A0A6I6GM57</accession>
<protein>
    <submittedName>
        <fullName evidence="2">Helix-turn-helix domain-containing protein</fullName>
    </submittedName>
</protein>
<keyword evidence="3" id="KW-1185">Reference proteome</keyword>
<dbReference type="InterPro" id="IPR009061">
    <property type="entry name" value="DNA-bd_dom_put_sf"/>
</dbReference>
<dbReference type="InterPro" id="IPR041657">
    <property type="entry name" value="HTH_17"/>
</dbReference>
<reference evidence="2 3" key="1">
    <citation type="submission" date="2019-11" db="EMBL/GenBank/DDBJ databases">
        <authorList>
            <person name="Im W.T."/>
        </authorList>
    </citation>
    <scope>NUCLEOTIDE SEQUENCE [LARGE SCALE GENOMIC DNA]</scope>
    <source>
        <strain evidence="2 3">SB-02</strain>
    </source>
</reference>
<dbReference type="KEGG" id="fls:GLV81_07840"/>
<dbReference type="EMBL" id="CP046566">
    <property type="protein sequence ID" value="QGW28022.1"/>
    <property type="molecule type" value="Genomic_DNA"/>
</dbReference>
<dbReference type="GO" id="GO:0003677">
    <property type="term" value="F:DNA binding"/>
    <property type="evidence" value="ECO:0007669"/>
    <property type="project" value="InterPro"/>
</dbReference>
<evidence type="ECO:0000313" key="3">
    <source>
        <dbReference type="Proteomes" id="UP000426027"/>
    </source>
</evidence>
<dbReference type="RefSeq" id="WP_157478337.1">
    <property type="nucleotide sequence ID" value="NZ_CP046566.1"/>
</dbReference>
<name>A0A6I6GM57_9BACT</name>
<sequence>MQDPILAMRQSELKELINTIFQQHITTIIEAFRMELGNVNFEKPTQYKTVKEVMEMFQVTKPTVYSWVKKNIIKAEKIGNRTLFKLEELQKALSAENFYMPPEKQAGFMALKPPVVNKKPFHKFETVKNRNIWPQRQKQLEDFQRINAPFDDGDFNLEDLDLDEFTKD</sequence>
<dbReference type="Proteomes" id="UP000426027">
    <property type="component" value="Chromosome"/>
</dbReference>
<dbReference type="NCBIfam" id="TIGR01764">
    <property type="entry name" value="excise"/>
    <property type="match status" value="1"/>
</dbReference>
<dbReference type="AlphaFoldDB" id="A0A6I6GM57"/>
<dbReference type="SUPFAM" id="SSF46955">
    <property type="entry name" value="Putative DNA-binding domain"/>
    <property type="match status" value="1"/>
</dbReference>
<evidence type="ECO:0000259" key="1">
    <source>
        <dbReference type="Pfam" id="PF12728"/>
    </source>
</evidence>